<dbReference type="EC" id="6.3.3.2" evidence="5"/>
<dbReference type="GO" id="GO:0030272">
    <property type="term" value="F:5-formyltetrahydrofolate cyclo-ligase activity"/>
    <property type="evidence" value="ECO:0007669"/>
    <property type="project" value="UniProtKB-EC"/>
</dbReference>
<keyword evidence="3 4" id="KW-0067">ATP-binding</keyword>
<dbReference type="GO" id="GO:0035999">
    <property type="term" value="P:tetrahydrofolate interconversion"/>
    <property type="evidence" value="ECO:0007669"/>
    <property type="project" value="TreeGrafter"/>
</dbReference>
<dbReference type="InterPro" id="IPR037171">
    <property type="entry name" value="NagB/RpiA_transferase-like"/>
</dbReference>
<dbReference type="RefSeq" id="WP_059176928.1">
    <property type="nucleotide sequence ID" value="NZ_BCNO01000002.1"/>
</dbReference>
<keyword evidence="2 4" id="KW-0547">Nucleotide-binding</keyword>
<keyword evidence="7" id="KW-1185">Reference proteome</keyword>
<name>A0A0U9HR40_9BACT</name>
<evidence type="ECO:0000256" key="1">
    <source>
        <dbReference type="ARBA" id="ARBA00010638"/>
    </source>
</evidence>
<dbReference type="Proteomes" id="UP000054976">
    <property type="component" value="Unassembled WGS sequence"/>
</dbReference>
<reference evidence="7" key="1">
    <citation type="submission" date="2016-01" db="EMBL/GenBank/DDBJ databases">
        <title>Draft genome sequence of Thermodesulfovibrio aggregans strain TGE-P1.</title>
        <authorList>
            <person name="Sekiguchi Y."/>
            <person name="Ohashi A."/>
            <person name="Matsuura N."/>
            <person name="Tourlousse M.D."/>
        </authorList>
    </citation>
    <scope>NUCLEOTIDE SEQUENCE [LARGE SCALE GENOMIC DNA]</scope>
    <source>
        <strain evidence="7">TGE-P1</strain>
    </source>
</reference>
<dbReference type="SUPFAM" id="SSF100950">
    <property type="entry name" value="NagB/RpiA/CoA transferase-like"/>
    <property type="match status" value="1"/>
</dbReference>
<dbReference type="GO" id="GO:0046872">
    <property type="term" value="F:metal ion binding"/>
    <property type="evidence" value="ECO:0007669"/>
    <property type="project" value="UniProtKB-KW"/>
</dbReference>
<evidence type="ECO:0000313" key="6">
    <source>
        <dbReference type="EMBL" id="GAQ95496.1"/>
    </source>
</evidence>
<feature type="binding site" evidence="4">
    <location>
        <position position="53"/>
    </location>
    <ligand>
        <name>substrate</name>
    </ligand>
</feature>
<dbReference type="Pfam" id="PF01812">
    <property type="entry name" value="5-FTHF_cyc-lig"/>
    <property type="match status" value="1"/>
</dbReference>
<evidence type="ECO:0000313" key="7">
    <source>
        <dbReference type="Proteomes" id="UP000054976"/>
    </source>
</evidence>
<feature type="binding site" evidence="4">
    <location>
        <begin position="128"/>
        <end position="136"/>
    </location>
    <ligand>
        <name>ATP</name>
        <dbReference type="ChEBI" id="CHEBI:30616"/>
    </ligand>
</feature>
<comment type="cofactor">
    <cofactor evidence="5">
        <name>Mg(2+)</name>
        <dbReference type="ChEBI" id="CHEBI:18420"/>
    </cofactor>
</comment>
<dbReference type="STRING" id="86166.TAGGR_2391"/>
<keyword evidence="5" id="KW-0479">Metal-binding</keyword>
<evidence type="ECO:0000256" key="4">
    <source>
        <dbReference type="PIRSR" id="PIRSR006806-1"/>
    </source>
</evidence>
<comment type="caution">
    <text evidence="6">The sequence shown here is derived from an EMBL/GenBank/DDBJ whole genome shotgun (WGS) entry which is preliminary data.</text>
</comment>
<dbReference type="InterPro" id="IPR024185">
    <property type="entry name" value="FTHF_cligase-like_sf"/>
</dbReference>
<evidence type="ECO:0000256" key="2">
    <source>
        <dbReference type="ARBA" id="ARBA00022741"/>
    </source>
</evidence>
<keyword evidence="5" id="KW-0460">Magnesium</keyword>
<dbReference type="EMBL" id="BCNO01000002">
    <property type="protein sequence ID" value="GAQ95496.1"/>
    <property type="molecule type" value="Genomic_DNA"/>
</dbReference>
<dbReference type="PIRSF" id="PIRSF006806">
    <property type="entry name" value="FTHF_cligase"/>
    <property type="match status" value="1"/>
</dbReference>
<comment type="catalytic activity">
    <reaction evidence="5">
        <text>(6S)-5-formyl-5,6,7,8-tetrahydrofolate + ATP = (6R)-5,10-methenyltetrahydrofolate + ADP + phosphate</text>
        <dbReference type="Rhea" id="RHEA:10488"/>
        <dbReference type="ChEBI" id="CHEBI:30616"/>
        <dbReference type="ChEBI" id="CHEBI:43474"/>
        <dbReference type="ChEBI" id="CHEBI:57455"/>
        <dbReference type="ChEBI" id="CHEBI:57457"/>
        <dbReference type="ChEBI" id="CHEBI:456216"/>
        <dbReference type="EC" id="6.3.3.2"/>
    </reaction>
</comment>
<dbReference type="PANTHER" id="PTHR23407:SF1">
    <property type="entry name" value="5-FORMYLTETRAHYDROFOLATE CYCLO-LIGASE"/>
    <property type="match status" value="1"/>
</dbReference>
<sequence>MKKEIRKKMLEMRNKIEQEIKIRKDEKIALKFIDFMKQRHIKTVLLYASFGSEVDTWRIFEQCKKLSIKTAFPKVKEKTLEVYWVKDISQLAKGYKSILEPFNAKKAELDEIEVIAVPGLAFDKKCFRIGYGGGFYDRLLANKKGLSVGLAYEEQILDEIPIENHDIKVDFIITDERVINCV</sequence>
<dbReference type="Gene3D" id="3.40.50.10420">
    <property type="entry name" value="NagB/RpiA/CoA transferase-like"/>
    <property type="match status" value="1"/>
</dbReference>
<protein>
    <recommendedName>
        <fullName evidence="5">5-formyltetrahydrofolate cyclo-ligase</fullName>
        <ecNumber evidence="5">6.3.3.2</ecNumber>
    </recommendedName>
</protein>
<keyword evidence="6" id="KW-0436">Ligase</keyword>
<dbReference type="GO" id="GO:0005524">
    <property type="term" value="F:ATP binding"/>
    <property type="evidence" value="ECO:0007669"/>
    <property type="project" value="UniProtKB-KW"/>
</dbReference>
<dbReference type="OrthoDB" id="9801938at2"/>
<proteinExistence type="inferred from homology"/>
<dbReference type="NCBIfam" id="TIGR02727">
    <property type="entry name" value="MTHFS_bact"/>
    <property type="match status" value="1"/>
</dbReference>
<dbReference type="PANTHER" id="PTHR23407">
    <property type="entry name" value="ATPASE INHIBITOR/5-FORMYLTETRAHYDROFOLATE CYCLO-LIGASE"/>
    <property type="match status" value="1"/>
</dbReference>
<dbReference type="GO" id="GO:0009396">
    <property type="term" value="P:folic acid-containing compound biosynthetic process"/>
    <property type="evidence" value="ECO:0007669"/>
    <property type="project" value="TreeGrafter"/>
</dbReference>
<accession>A0A0U9HR40</accession>
<evidence type="ECO:0000256" key="3">
    <source>
        <dbReference type="ARBA" id="ARBA00022840"/>
    </source>
</evidence>
<organism evidence="6 7">
    <name type="scientific">Thermodesulfovibrio aggregans</name>
    <dbReference type="NCBI Taxonomy" id="86166"/>
    <lineage>
        <taxon>Bacteria</taxon>
        <taxon>Pseudomonadati</taxon>
        <taxon>Nitrospirota</taxon>
        <taxon>Thermodesulfovibrionia</taxon>
        <taxon>Thermodesulfovibrionales</taxon>
        <taxon>Thermodesulfovibrionaceae</taxon>
        <taxon>Thermodesulfovibrio</taxon>
    </lineage>
</organism>
<dbReference type="AlphaFoldDB" id="A0A0U9HR40"/>
<feature type="binding site" evidence="4">
    <location>
        <begin position="2"/>
        <end position="6"/>
    </location>
    <ligand>
        <name>ATP</name>
        <dbReference type="ChEBI" id="CHEBI:30616"/>
    </ligand>
</feature>
<dbReference type="InterPro" id="IPR002698">
    <property type="entry name" value="FTHF_cligase"/>
</dbReference>
<evidence type="ECO:0000256" key="5">
    <source>
        <dbReference type="RuleBase" id="RU361279"/>
    </source>
</evidence>
<comment type="similarity">
    <text evidence="1 5">Belongs to the 5-formyltetrahydrofolate cyclo-ligase family.</text>
</comment>
<gene>
    <name evidence="6" type="ORF">TAGGR_2391</name>
</gene>